<dbReference type="Gene3D" id="1.10.10.10">
    <property type="entry name" value="Winged helix-like DNA-binding domain superfamily/Winged helix DNA-binding domain"/>
    <property type="match status" value="1"/>
</dbReference>
<gene>
    <name evidence="3" type="ORF">Cba03nite_21770</name>
</gene>
<comment type="similarity">
    <text evidence="1">Belongs to the ROK (NagC/XylR) family.</text>
</comment>
<evidence type="ECO:0000313" key="4">
    <source>
        <dbReference type="Proteomes" id="UP000601223"/>
    </source>
</evidence>
<evidence type="ECO:0000256" key="1">
    <source>
        <dbReference type="ARBA" id="ARBA00006479"/>
    </source>
</evidence>
<protein>
    <submittedName>
        <fullName evidence="3">Transcriptional regulator</fullName>
    </submittedName>
</protein>
<dbReference type="AlphaFoldDB" id="A0A8J3JHM6"/>
<dbReference type="RefSeq" id="WP_203744757.1">
    <property type="nucleotide sequence ID" value="NZ_BONF01000010.1"/>
</dbReference>
<dbReference type="InterPro" id="IPR000600">
    <property type="entry name" value="ROK"/>
</dbReference>
<proteinExistence type="inferred from homology"/>
<dbReference type="InterPro" id="IPR036390">
    <property type="entry name" value="WH_DNA-bd_sf"/>
</dbReference>
<dbReference type="GO" id="GO:0006355">
    <property type="term" value="P:regulation of DNA-templated transcription"/>
    <property type="evidence" value="ECO:0007669"/>
    <property type="project" value="InterPro"/>
</dbReference>
<dbReference type="Pfam" id="PF00480">
    <property type="entry name" value="ROK"/>
    <property type="match status" value="2"/>
</dbReference>
<evidence type="ECO:0000259" key="2">
    <source>
        <dbReference type="Pfam" id="PF09339"/>
    </source>
</evidence>
<dbReference type="SUPFAM" id="SSF53067">
    <property type="entry name" value="Actin-like ATPase domain"/>
    <property type="match status" value="1"/>
</dbReference>
<dbReference type="SUPFAM" id="SSF46785">
    <property type="entry name" value="Winged helix' DNA-binding domain"/>
    <property type="match status" value="1"/>
</dbReference>
<reference evidence="3 4" key="1">
    <citation type="submission" date="2021-01" db="EMBL/GenBank/DDBJ databases">
        <title>Whole genome shotgun sequence of Catellatospora bangladeshensis NBRC 107357.</title>
        <authorList>
            <person name="Komaki H."/>
            <person name="Tamura T."/>
        </authorList>
    </citation>
    <scope>NUCLEOTIDE SEQUENCE [LARGE SCALE GENOMIC DNA]</scope>
    <source>
        <strain evidence="3 4">NBRC 107357</strain>
    </source>
</reference>
<dbReference type="Proteomes" id="UP000601223">
    <property type="component" value="Unassembled WGS sequence"/>
</dbReference>
<dbReference type="GO" id="GO:0003677">
    <property type="term" value="F:DNA binding"/>
    <property type="evidence" value="ECO:0007669"/>
    <property type="project" value="InterPro"/>
</dbReference>
<organism evidence="3 4">
    <name type="scientific">Catellatospora bangladeshensis</name>
    <dbReference type="NCBI Taxonomy" id="310355"/>
    <lineage>
        <taxon>Bacteria</taxon>
        <taxon>Bacillati</taxon>
        <taxon>Actinomycetota</taxon>
        <taxon>Actinomycetes</taxon>
        <taxon>Micromonosporales</taxon>
        <taxon>Micromonosporaceae</taxon>
        <taxon>Catellatospora</taxon>
    </lineage>
</organism>
<dbReference type="PANTHER" id="PTHR18964:SF149">
    <property type="entry name" value="BIFUNCTIONAL UDP-N-ACETYLGLUCOSAMINE 2-EPIMERASE_N-ACETYLMANNOSAMINE KINASE"/>
    <property type="match status" value="1"/>
</dbReference>
<comment type="caution">
    <text evidence="3">The sequence shown here is derived from an EMBL/GenBank/DDBJ whole genome shotgun (WGS) entry which is preliminary data.</text>
</comment>
<dbReference type="InterPro" id="IPR036388">
    <property type="entry name" value="WH-like_DNA-bd_sf"/>
</dbReference>
<name>A0A8J3JHM6_9ACTN</name>
<dbReference type="CDD" id="cd23763">
    <property type="entry name" value="ASKHA_ATPase_ROK"/>
    <property type="match status" value="1"/>
</dbReference>
<dbReference type="EMBL" id="BONF01000010">
    <property type="protein sequence ID" value="GIF80828.1"/>
    <property type="molecule type" value="Genomic_DNA"/>
</dbReference>
<accession>A0A8J3JHM6</accession>
<dbReference type="InterPro" id="IPR005471">
    <property type="entry name" value="Tscrpt_reg_IclR_N"/>
</dbReference>
<keyword evidence="4" id="KW-1185">Reference proteome</keyword>
<feature type="domain" description="HTH iclR-type" evidence="2">
    <location>
        <begin position="18"/>
        <end position="62"/>
    </location>
</feature>
<dbReference type="InterPro" id="IPR043129">
    <property type="entry name" value="ATPase_NBD"/>
</dbReference>
<dbReference type="Pfam" id="PF09339">
    <property type="entry name" value="HTH_IclR"/>
    <property type="match status" value="1"/>
</dbReference>
<evidence type="ECO:0000313" key="3">
    <source>
        <dbReference type="EMBL" id="GIF80828.1"/>
    </source>
</evidence>
<dbReference type="Gene3D" id="3.30.420.40">
    <property type="match status" value="3"/>
</dbReference>
<sequence>MTEQLAGGDLSRLRQLNALAVVHVLRGREALTLTELSRDTGLSRPSTEDVVLQLQEQGWLEEVQPAPGVMGRPARRYRFRADAGHVLGVDIGGHTIRVLAADLDGQVKHTVRTPVAITAGRVDRLGAVDAAVAECLSGAGLSGADVWATTVGTSGLVDASGRVVLSVAFPEWTGVHLAQHVGRLVGGPVLVENDSRLAALAETWRGVARYAQHVVYLLAGLRTGTGLIIDGRLHRGFAQAAGEIGALPELGWIRAQEHLRGWTGAPAGTDPDELAGYVFAAAREGDRRALAVVRRYAKDLALGASALVLALDPQLVVLGGGFSRSADVLLEPLRREIEKRCVRIPEIVTSALGDEAVALGAVKHSLEHLQEHLFDARTGVAAPVRPGR</sequence>
<dbReference type="PANTHER" id="PTHR18964">
    <property type="entry name" value="ROK (REPRESSOR, ORF, KINASE) FAMILY"/>
    <property type="match status" value="1"/>
</dbReference>